<reference evidence="1" key="2">
    <citation type="journal article" date="2022" name="New Phytol.">
        <title>Evolutionary transition to the ectomycorrhizal habit in the genomes of a hyperdiverse lineage of mushroom-forming fungi.</title>
        <authorList>
            <person name="Looney B."/>
            <person name="Miyauchi S."/>
            <person name="Morin E."/>
            <person name="Drula E."/>
            <person name="Courty P.E."/>
            <person name="Kohler A."/>
            <person name="Kuo A."/>
            <person name="LaButti K."/>
            <person name="Pangilinan J."/>
            <person name="Lipzen A."/>
            <person name="Riley R."/>
            <person name="Andreopoulos W."/>
            <person name="He G."/>
            <person name="Johnson J."/>
            <person name="Nolan M."/>
            <person name="Tritt A."/>
            <person name="Barry K.W."/>
            <person name="Grigoriev I.V."/>
            <person name="Nagy L.G."/>
            <person name="Hibbett D."/>
            <person name="Henrissat B."/>
            <person name="Matheny P.B."/>
            <person name="Labbe J."/>
            <person name="Martin F.M."/>
        </authorList>
    </citation>
    <scope>NUCLEOTIDE SEQUENCE</scope>
    <source>
        <strain evidence="1">FP105234-sp</strain>
    </source>
</reference>
<organism evidence="1 2">
    <name type="scientific">Auriscalpium vulgare</name>
    <dbReference type="NCBI Taxonomy" id="40419"/>
    <lineage>
        <taxon>Eukaryota</taxon>
        <taxon>Fungi</taxon>
        <taxon>Dikarya</taxon>
        <taxon>Basidiomycota</taxon>
        <taxon>Agaricomycotina</taxon>
        <taxon>Agaricomycetes</taxon>
        <taxon>Russulales</taxon>
        <taxon>Auriscalpiaceae</taxon>
        <taxon>Auriscalpium</taxon>
    </lineage>
</organism>
<accession>A0ACB8R9B6</accession>
<dbReference type="Proteomes" id="UP000814033">
    <property type="component" value="Unassembled WGS sequence"/>
</dbReference>
<name>A0ACB8R9B6_9AGAM</name>
<proteinExistence type="predicted"/>
<feature type="non-terminal residue" evidence="1">
    <location>
        <position position="1"/>
    </location>
</feature>
<gene>
    <name evidence="1" type="ORF">FA95DRAFT_1476613</name>
</gene>
<reference evidence="1" key="1">
    <citation type="submission" date="2021-02" db="EMBL/GenBank/DDBJ databases">
        <authorList>
            <consortium name="DOE Joint Genome Institute"/>
            <person name="Ahrendt S."/>
            <person name="Looney B.P."/>
            <person name="Miyauchi S."/>
            <person name="Morin E."/>
            <person name="Drula E."/>
            <person name="Courty P.E."/>
            <person name="Chicoki N."/>
            <person name="Fauchery L."/>
            <person name="Kohler A."/>
            <person name="Kuo A."/>
            <person name="Labutti K."/>
            <person name="Pangilinan J."/>
            <person name="Lipzen A."/>
            <person name="Riley R."/>
            <person name="Andreopoulos W."/>
            <person name="He G."/>
            <person name="Johnson J."/>
            <person name="Barry K.W."/>
            <person name="Grigoriev I.V."/>
            <person name="Nagy L."/>
            <person name="Hibbett D."/>
            <person name="Henrissat B."/>
            <person name="Matheny P.B."/>
            <person name="Labbe J."/>
            <person name="Martin F."/>
        </authorList>
    </citation>
    <scope>NUCLEOTIDE SEQUENCE</scope>
    <source>
        <strain evidence="1">FP105234-sp</strain>
    </source>
</reference>
<keyword evidence="2" id="KW-1185">Reference proteome</keyword>
<evidence type="ECO:0000313" key="1">
    <source>
        <dbReference type="EMBL" id="KAI0040679.1"/>
    </source>
</evidence>
<comment type="caution">
    <text evidence="1">The sequence shown here is derived from an EMBL/GenBank/DDBJ whole genome shotgun (WGS) entry which is preliminary data.</text>
</comment>
<evidence type="ECO:0000313" key="2">
    <source>
        <dbReference type="Proteomes" id="UP000814033"/>
    </source>
</evidence>
<sequence>RRDDQPHIWDPEFRYVSVITGLNSHRDRLNEMNSRQFAQDHHQPLTHFYSIDKWRTNADSESKPGRKRKRTDLVDPLRKSNAIALGAQQILWNLPHAVTDHHPGRLSLCKGMHVMIKKNEATELGVTNGAEGTVVGW</sequence>
<dbReference type="EMBL" id="MU276175">
    <property type="protein sequence ID" value="KAI0040679.1"/>
    <property type="molecule type" value="Genomic_DNA"/>
</dbReference>
<protein>
    <submittedName>
        <fullName evidence="1">Uncharacterized protein</fullName>
    </submittedName>
</protein>
<feature type="non-terminal residue" evidence="1">
    <location>
        <position position="137"/>
    </location>
</feature>